<dbReference type="InterPro" id="IPR036322">
    <property type="entry name" value="WD40_repeat_dom_sf"/>
</dbReference>
<keyword evidence="4" id="KW-0677">Repeat</keyword>
<proteinExistence type="inferred from homology"/>
<comment type="subcellular location">
    <subcellularLocation>
        <location evidence="1">Cytoplasm</location>
    </subcellularLocation>
</comment>
<keyword evidence="2" id="KW-0963">Cytoplasm</keyword>
<evidence type="ECO:0000256" key="5">
    <source>
        <dbReference type="ARBA" id="ARBA00038145"/>
    </source>
</evidence>
<dbReference type="GO" id="GO:0005737">
    <property type="term" value="C:cytoplasm"/>
    <property type="evidence" value="ECO:0007669"/>
    <property type="project" value="UniProtKB-SubCell"/>
</dbReference>
<dbReference type="PANTHER" id="PTHR22842:SF3">
    <property type="entry name" value="WD REPEAT DOMAIN-CONTAINING PROTEIN 83"/>
    <property type="match status" value="1"/>
</dbReference>
<evidence type="ECO:0000256" key="8">
    <source>
        <dbReference type="PROSITE-ProRule" id="PRU00221"/>
    </source>
</evidence>
<dbReference type="SMART" id="SM00564">
    <property type="entry name" value="PQQ"/>
    <property type="match status" value="3"/>
</dbReference>
<dbReference type="InterPro" id="IPR018391">
    <property type="entry name" value="PQQ_b-propeller_rpt"/>
</dbReference>
<gene>
    <name evidence="9" type="primary">CSON004395</name>
</gene>
<dbReference type="Gene3D" id="2.130.10.10">
    <property type="entry name" value="YVTN repeat-like/Quinoprotein amine dehydrogenase"/>
    <property type="match status" value="1"/>
</dbReference>
<protein>
    <recommendedName>
        <fullName evidence="6">WD repeat domain-containing protein 83</fullName>
    </recommendedName>
    <alternativeName>
        <fullName evidence="7">Mitogen-activated protein kinase organizer 1</fullName>
    </alternativeName>
</protein>
<dbReference type="SUPFAM" id="SSF50978">
    <property type="entry name" value="WD40 repeat-like"/>
    <property type="match status" value="1"/>
</dbReference>
<dbReference type="EMBL" id="UFQT01000186">
    <property type="protein sequence ID" value="SSX21322.1"/>
    <property type="molecule type" value="Genomic_DNA"/>
</dbReference>
<dbReference type="GO" id="GO:0000398">
    <property type="term" value="P:mRNA splicing, via spliceosome"/>
    <property type="evidence" value="ECO:0007669"/>
    <property type="project" value="TreeGrafter"/>
</dbReference>
<dbReference type="GO" id="GO:0071013">
    <property type="term" value="C:catalytic step 2 spliceosome"/>
    <property type="evidence" value="ECO:0007669"/>
    <property type="project" value="TreeGrafter"/>
</dbReference>
<dbReference type="CDD" id="cd00200">
    <property type="entry name" value="WD40"/>
    <property type="match status" value="1"/>
</dbReference>
<dbReference type="SMART" id="SM00320">
    <property type="entry name" value="WD40"/>
    <property type="match status" value="6"/>
</dbReference>
<evidence type="ECO:0000256" key="6">
    <source>
        <dbReference type="ARBA" id="ARBA00040453"/>
    </source>
</evidence>
<evidence type="ECO:0000256" key="7">
    <source>
        <dbReference type="ARBA" id="ARBA00042222"/>
    </source>
</evidence>
<reference evidence="9" key="1">
    <citation type="submission" date="2018-07" db="EMBL/GenBank/DDBJ databases">
        <authorList>
            <person name="Quirk P.G."/>
            <person name="Krulwich T.A."/>
        </authorList>
    </citation>
    <scope>NUCLEOTIDE SEQUENCE</scope>
</reference>
<dbReference type="Pfam" id="PF00400">
    <property type="entry name" value="WD40"/>
    <property type="match status" value="3"/>
</dbReference>
<dbReference type="InterPro" id="IPR051980">
    <property type="entry name" value="WD_repeat_MORG1"/>
</dbReference>
<evidence type="ECO:0000256" key="1">
    <source>
        <dbReference type="ARBA" id="ARBA00004496"/>
    </source>
</evidence>
<sequence length="297" mass="32756">MGSLSHLNTIDCQQGAVRAVRFNVDGSYCLTCGSDKKLKLWNPRTGLLLKTYFGHGDEVLDAQGSCDSCHVVSASKDKSIIYWDVSTGQPLRRLRVHAGAVNCVRFNEDSSIAVSGSNDNTVMCWDIRTRKNEPVQTMKDAKDIIRSLIVSESKIITSSLDGSIRTYDIRNGELTTDTIGEQITYITITKDSQCILAACSDNVIRLIDTDSGDLLQEYKGHDTKDFHIECGVIENDTKIISGSVQGFVHVWDLLEGKEVNKIAVGAHIVHSLSTHPTGKEILFARKNEIQLWGPPDS</sequence>
<organism evidence="9">
    <name type="scientific">Culicoides sonorensis</name>
    <name type="common">Biting midge</name>
    <dbReference type="NCBI Taxonomy" id="179676"/>
    <lineage>
        <taxon>Eukaryota</taxon>
        <taxon>Metazoa</taxon>
        <taxon>Ecdysozoa</taxon>
        <taxon>Arthropoda</taxon>
        <taxon>Hexapoda</taxon>
        <taxon>Insecta</taxon>
        <taxon>Pterygota</taxon>
        <taxon>Neoptera</taxon>
        <taxon>Endopterygota</taxon>
        <taxon>Diptera</taxon>
        <taxon>Nematocera</taxon>
        <taxon>Chironomoidea</taxon>
        <taxon>Ceratopogonidae</taxon>
        <taxon>Ceratopogoninae</taxon>
        <taxon>Culicoides</taxon>
        <taxon>Monoculicoides</taxon>
    </lineage>
</organism>
<dbReference type="InterPro" id="IPR020472">
    <property type="entry name" value="WD40_PAC1"/>
</dbReference>
<feature type="repeat" description="WD" evidence="8">
    <location>
        <begin position="10"/>
        <end position="51"/>
    </location>
</feature>
<dbReference type="InterPro" id="IPR015943">
    <property type="entry name" value="WD40/YVTN_repeat-like_dom_sf"/>
</dbReference>
<dbReference type="PRINTS" id="PR00320">
    <property type="entry name" value="GPROTEINBRPT"/>
</dbReference>
<comment type="similarity">
    <text evidence="5">Belongs to the WD repeat MORG1 family.</text>
</comment>
<keyword evidence="3 8" id="KW-0853">WD repeat</keyword>
<dbReference type="PROSITE" id="PS50294">
    <property type="entry name" value="WD_REPEATS_REGION"/>
    <property type="match status" value="1"/>
</dbReference>
<evidence type="ECO:0000256" key="4">
    <source>
        <dbReference type="ARBA" id="ARBA00022737"/>
    </source>
</evidence>
<dbReference type="PANTHER" id="PTHR22842">
    <property type="entry name" value="WD40 REPEAT PROTEIN"/>
    <property type="match status" value="1"/>
</dbReference>
<dbReference type="InterPro" id="IPR001680">
    <property type="entry name" value="WD40_rpt"/>
</dbReference>
<feature type="repeat" description="WD" evidence="8">
    <location>
        <begin position="94"/>
        <end position="135"/>
    </location>
</feature>
<dbReference type="AlphaFoldDB" id="A0A336LTE7"/>
<evidence type="ECO:0000313" key="9">
    <source>
        <dbReference type="EMBL" id="SSX21322.1"/>
    </source>
</evidence>
<dbReference type="FunFam" id="2.130.10.10:FF:000273">
    <property type="entry name" value="WD repeat domain-containing protein 83"/>
    <property type="match status" value="1"/>
</dbReference>
<evidence type="ECO:0000256" key="2">
    <source>
        <dbReference type="ARBA" id="ARBA00022490"/>
    </source>
</evidence>
<name>A0A336LTE7_CULSO</name>
<evidence type="ECO:0000256" key="3">
    <source>
        <dbReference type="ARBA" id="ARBA00022574"/>
    </source>
</evidence>
<feature type="repeat" description="WD" evidence="8">
    <location>
        <begin position="52"/>
        <end position="93"/>
    </location>
</feature>
<dbReference type="VEuPathDB" id="VectorBase:CSON004395"/>
<dbReference type="PROSITE" id="PS50082">
    <property type="entry name" value="WD_REPEATS_2"/>
    <property type="match status" value="3"/>
</dbReference>
<accession>A0A336LTE7</accession>
<dbReference type="OMA" id="MCWDIRT"/>